<reference evidence="2" key="1">
    <citation type="submission" date="2022-08" db="EMBL/GenBank/DDBJ databases">
        <title>Novel sulphate-reducing endosymbionts in the free-living metamonad Anaeramoeba.</title>
        <authorList>
            <person name="Jerlstrom-Hultqvist J."/>
            <person name="Cepicka I."/>
            <person name="Gallot-Lavallee L."/>
            <person name="Salas-Leiva D."/>
            <person name="Curtis B.A."/>
            <person name="Zahonova K."/>
            <person name="Pipaliya S."/>
            <person name="Dacks J."/>
            <person name="Roger A.J."/>
        </authorList>
    </citation>
    <scope>NUCLEOTIDE SEQUENCE</scope>
    <source>
        <strain evidence="2">Busselton2</strain>
    </source>
</reference>
<dbReference type="Pfam" id="PF01871">
    <property type="entry name" value="AMMECR1"/>
    <property type="match status" value="1"/>
</dbReference>
<organism evidence="2 3">
    <name type="scientific">Anaeramoeba flamelloides</name>
    <dbReference type="NCBI Taxonomy" id="1746091"/>
    <lineage>
        <taxon>Eukaryota</taxon>
        <taxon>Metamonada</taxon>
        <taxon>Anaeramoebidae</taxon>
        <taxon>Anaeramoeba</taxon>
    </lineage>
</organism>
<name>A0AAV7YPH4_9EUKA</name>
<dbReference type="NCBIfam" id="TIGR00296">
    <property type="entry name" value="TIGR00296 family protein"/>
    <property type="match status" value="1"/>
</dbReference>
<comment type="caution">
    <text evidence="2">The sequence shown here is derived from an EMBL/GenBank/DDBJ whole genome shotgun (WGS) entry which is preliminary data.</text>
</comment>
<gene>
    <name evidence="2" type="ORF">M0812_23567</name>
</gene>
<dbReference type="PANTHER" id="PTHR13016:SF0">
    <property type="entry name" value="AMME SYNDROME CANDIDATE GENE 1 PROTEIN"/>
    <property type="match status" value="1"/>
</dbReference>
<dbReference type="PANTHER" id="PTHR13016">
    <property type="entry name" value="AMMECR1 HOMOLOG"/>
    <property type="match status" value="1"/>
</dbReference>
<evidence type="ECO:0000313" key="2">
    <source>
        <dbReference type="EMBL" id="KAJ3430556.1"/>
    </source>
</evidence>
<dbReference type="PROSITE" id="PS51112">
    <property type="entry name" value="AMMECR1"/>
    <property type="match status" value="1"/>
</dbReference>
<dbReference type="Proteomes" id="UP001146793">
    <property type="component" value="Unassembled WGS sequence"/>
</dbReference>
<dbReference type="Gene3D" id="3.30.700.20">
    <property type="entry name" value="Hypothetical protein ph0010, domain 1"/>
    <property type="match status" value="1"/>
</dbReference>
<sequence>MTNLEATKEMCYLCFNEITKKFQKVPKLEVDLKKMSAPLFVTWEKKNRKNEYRLQGCIGTFQSSNLSSQLPKYAKTSAFDDSRFDPVQKRDLVNLQCTVSVLTNFEAASSPTDWEVGKHGIEINIPPYYSATFLPEVAEEQNWDKETTLLHLIRKSGYRGKIDNEFMSTIKTKRYQSSVCNCTWDEYNEYIQNLEK</sequence>
<proteinExistence type="predicted"/>
<dbReference type="InterPro" id="IPR023473">
    <property type="entry name" value="AMMECR1"/>
</dbReference>
<evidence type="ECO:0000313" key="3">
    <source>
        <dbReference type="Proteomes" id="UP001146793"/>
    </source>
</evidence>
<dbReference type="InterPro" id="IPR036071">
    <property type="entry name" value="AMMECR1_dom_sf"/>
</dbReference>
<dbReference type="AlphaFoldDB" id="A0AAV7YPH4"/>
<dbReference type="InterPro" id="IPR002733">
    <property type="entry name" value="AMMECR1_domain"/>
</dbReference>
<feature type="domain" description="AMMECR1" evidence="1">
    <location>
        <begin position="1"/>
        <end position="191"/>
    </location>
</feature>
<dbReference type="SUPFAM" id="SSF143447">
    <property type="entry name" value="AMMECR1-like"/>
    <property type="match status" value="1"/>
</dbReference>
<evidence type="ECO:0000259" key="1">
    <source>
        <dbReference type="PROSITE" id="PS51112"/>
    </source>
</evidence>
<accession>A0AAV7YPH4</accession>
<dbReference type="InterPro" id="IPR027485">
    <property type="entry name" value="AMMECR1_N"/>
</dbReference>
<protein>
    <submittedName>
        <fullName evidence="2">Ammecr1</fullName>
    </submittedName>
</protein>
<dbReference type="EMBL" id="JANTQA010000051">
    <property type="protein sequence ID" value="KAJ3430556.1"/>
    <property type="molecule type" value="Genomic_DNA"/>
</dbReference>